<evidence type="ECO:0000313" key="2">
    <source>
        <dbReference type="EMBL" id="SCZ87511.1"/>
    </source>
</evidence>
<evidence type="ECO:0000313" key="3">
    <source>
        <dbReference type="Proteomes" id="UP000249723"/>
    </source>
</evidence>
<proteinExistence type="predicted"/>
<dbReference type="PANTHER" id="PTHR39475:SF1">
    <property type="entry name" value="CONIDIATION-SPECIFIC PROTEIN 6"/>
    <property type="match status" value="1"/>
</dbReference>
<sequence length="107" mass="12164">MSSISHAEAHQEGSENQPTRFEEGKEGAHDLLDKTDERSIANKLAAAAQKEKEEKDADADKPMPTEIARYVESFIQILFHPRPKRFIIFFQYLLIIRSHGNEPSRGA</sequence>
<organism evidence="2 3">
    <name type="scientific">Microbotryum saponariae</name>
    <dbReference type="NCBI Taxonomy" id="289078"/>
    <lineage>
        <taxon>Eukaryota</taxon>
        <taxon>Fungi</taxon>
        <taxon>Dikarya</taxon>
        <taxon>Basidiomycota</taxon>
        <taxon>Pucciniomycotina</taxon>
        <taxon>Microbotryomycetes</taxon>
        <taxon>Microbotryales</taxon>
        <taxon>Microbotryaceae</taxon>
        <taxon>Microbotryum</taxon>
    </lineage>
</organism>
<feature type="compositionally biased region" description="Basic and acidic residues" evidence="1">
    <location>
        <begin position="20"/>
        <end position="40"/>
    </location>
</feature>
<protein>
    <submittedName>
        <fullName evidence="2">BZ3500_MvSof-1268-A1-R1_Chr2-2g04977 protein</fullName>
    </submittedName>
</protein>
<dbReference type="OrthoDB" id="3358750at2759"/>
<accession>A0A2X0KN56</accession>
<dbReference type="PANTHER" id="PTHR39475">
    <property type="entry name" value="CONIDIATION-SPECIFIC PROTEIN 6"/>
    <property type="match status" value="1"/>
</dbReference>
<dbReference type="AlphaFoldDB" id="A0A2X0KN56"/>
<dbReference type="EMBL" id="FMWP01000010">
    <property type="protein sequence ID" value="SCZ87511.1"/>
    <property type="molecule type" value="Genomic_DNA"/>
</dbReference>
<reference evidence="3" key="1">
    <citation type="submission" date="2016-10" db="EMBL/GenBank/DDBJ databases">
        <authorList>
            <person name="Jeantristanb JTB J.-T."/>
            <person name="Ricardo R."/>
        </authorList>
    </citation>
    <scope>NUCLEOTIDE SEQUENCE [LARGE SCALE GENOMIC DNA]</scope>
</reference>
<gene>
    <name evidence="2" type="ORF">BZ3500_MVSOF-1268-A1-R1_CHR2-2G04977</name>
</gene>
<feature type="region of interest" description="Disordered" evidence="1">
    <location>
        <begin position="1"/>
        <end position="61"/>
    </location>
</feature>
<evidence type="ECO:0000256" key="1">
    <source>
        <dbReference type="SAM" id="MobiDB-lite"/>
    </source>
</evidence>
<dbReference type="Proteomes" id="UP000249723">
    <property type="component" value="Unassembled WGS sequence"/>
</dbReference>
<feature type="compositionally biased region" description="Basic and acidic residues" evidence="1">
    <location>
        <begin position="49"/>
        <end position="61"/>
    </location>
</feature>
<keyword evidence="3" id="KW-1185">Reference proteome</keyword>
<name>A0A2X0KN56_9BASI</name>